<dbReference type="Pfam" id="PF13519">
    <property type="entry name" value="VWA_2"/>
    <property type="match status" value="1"/>
</dbReference>
<dbReference type="Proteomes" id="UP001617669">
    <property type="component" value="Unassembled WGS sequence"/>
</dbReference>
<dbReference type="Gene3D" id="3.40.50.410">
    <property type="entry name" value="von Willebrand factor, type A domain"/>
    <property type="match status" value="1"/>
</dbReference>
<evidence type="ECO:0000313" key="8">
    <source>
        <dbReference type="Proteomes" id="UP001617669"/>
    </source>
</evidence>
<proteinExistence type="predicted"/>
<dbReference type="CDD" id="cd00198">
    <property type="entry name" value="vWFA"/>
    <property type="match status" value="1"/>
</dbReference>
<protein>
    <submittedName>
        <fullName evidence="7">VWA domain-containing protein</fullName>
    </submittedName>
</protein>
<evidence type="ECO:0000256" key="1">
    <source>
        <dbReference type="ARBA" id="ARBA00022475"/>
    </source>
</evidence>
<dbReference type="InterPro" id="IPR036465">
    <property type="entry name" value="vWFA_dom_sf"/>
</dbReference>
<comment type="caution">
    <text evidence="7">The sequence shown here is derived from an EMBL/GenBank/DDBJ whole genome shotgun (WGS) entry which is preliminary data.</text>
</comment>
<dbReference type="InterPro" id="IPR002035">
    <property type="entry name" value="VWF_A"/>
</dbReference>
<keyword evidence="1" id="KW-1003">Cell membrane</keyword>
<feature type="transmembrane region" description="Helical" evidence="5">
    <location>
        <begin position="56"/>
        <end position="77"/>
    </location>
</feature>
<sequence length="333" mass="36617">MNEFLQNAGAGLHAPGWLLLLLLALVPLLVRGHAAFPYPSISRLPEDELSLWIERFWRWAGALAIAAIAVALSGPYWGEKQLEKVGRGAHVMIVLDRSASMNDSFADSAKNDSESKMSAARRVLQSFVNQSREDLLGMVTFSTSPILVAPLGGDREAVLAALRATEAGGMGFTAVARGLGMALDYFEGRPVTGARAILLVSDGGAHLDVKTQDTLREMFHRQGASLYWVYLRSANGVSIKSAPEDEDLDAYPEHQLHDYFKSLGVNYHIYEAESPKAVEEALADIAELKNQPVKYYEAAARQDLSWIFYLLSLLCVAALFALHLTEVKRWRAV</sequence>
<evidence type="ECO:0000256" key="4">
    <source>
        <dbReference type="ARBA" id="ARBA00023136"/>
    </source>
</evidence>
<evidence type="ECO:0000256" key="5">
    <source>
        <dbReference type="SAM" id="Phobius"/>
    </source>
</evidence>
<feature type="transmembrane region" description="Helical" evidence="5">
    <location>
        <begin position="304"/>
        <end position="324"/>
    </location>
</feature>
<dbReference type="RefSeq" id="WP_400877739.1">
    <property type="nucleotide sequence ID" value="NZ_JBIWXY010000001.1"/>
</dbReference>
<keyword evidence="2 5" id="KW-0812">Transmembrane</keyword>
<feature type="domain" description="VWFA" evidence="6">
    <location>
        <begin position="90"/>
        <end position="285"/>
    </location>
</feature>
<accession>A0ABW8GH13</accession>
<keyword evidence="3 5" id="KW-1133">Transmembrane helix</keyword>
<dbReference type="SMART" id="SM00327">
    <property type="entry name" value="VWA"/>
    <property type="match status" value="1"/>
</dbReference>
<keyword evidence="4 5" id="KW-0472">Membrane</keyword>
<dbReference type="InterPro" id="IPR050768">
    <property type="entry name" value="UPF0353/GerABKA_families"/>
</dbReference>
<organism evidence="7 8">
    <name type="scientific">Methylobacillus methanolivorans</name>
    <dbReference type="NCBI Taxonomy" id="1848927"/>
    <lineage>
        <taxon>Bacteria</taxon>
        <taxon>Pseudomonadati</taxon>
        <taxon>Pseudomonadota</taxon>
        <taxon>Betaproteobacteria</taxon>
        <taxon>Nitrosomonadales</taxon>
        <taxon>Methylophilaceae</taxon>
        <taxon>Methylobacillus</taxon>
    </lineage>
</organism>
<evidence type="ECO:0000256" key="3">
    <source>
        <dbReference type="ARBA" id="ARBA00022989"/>
    </source>
</evidence>
<evidence type="ECO:0000256" key="2">
    <source>
        <dbReference type="ARBA" id="ARBA00022692"/>
    </source>
</evidence>
<reference evidence="7 8" key="1">
    <citation type="submission" date="2024-11" db="EMBL/GenBank/DDBJ databases">
        <authorList>
            <person name="Kaparullina E.N."/>
            <person name="Delegan Y.A."/>
            <person name="Doronina N.V."/>
        </authorList>
    </citation>
    <scope>NUCLEOTIDE SEQUENCE [LARGE SCALE GENOMIC DNA]</scope>
    <source>
        <strain evidence="7 8">7sh_L</strain>
    </source>
</reference>
<keyword evidence="8" id="KW-1185">Reference proteome</keyword>
<name>A0ABW8GH13_9PROT</name>
<dbReference type="PANTHER" id="PTHR22550:SF5">
    <property type="entry name" value="LEUCINE ZIPPER PROTEIN 4"/>
    <property type="match status" value="1"/>
</dbReference>
<dbReference type="PROSITE" id="PS50234">
    <property type="entry name" value="VWFA"/>
    <property type="match status" value="1"/>
</dbReference>
<dbReference type="PANTHER" id="PTHR22550">
    <property type="entry name" value="SPORE GERMINATION PROTEIN"/>
    <property type="match status" value="1"/>
</dbReference>
<dbReference type="SUPFAM" id="SSF53300">
    <property type="entry name" value="vWA-like"/>
    <property type="match status" value="1"/>
</dbReference>
<gene>
    <name evidence="7" type="ORF">ACIKP9_00280</name>
</gene>
<evidence type="ECO:0000259" key="6">
    <source>
        <dbReference type="PROSITE" id="PS50234"/>
    </source>
</evidence>
<dbReference type="EMBL" id="JBIWXY010000001">
    <property type="protein sequence ID" value="MFJ5444656.1"/>
    <property type="molecule type" value="Genomic_DNA"/>
</dbReference>
<evidence type="ECO:0000313" key="7">
    <source>
        <dbReference type="EMBL" id="MFJ5444656.1"/>
    </source>
</evidence>